<evidence type="ECO:0000256" key="1">
    <source>
        <dbReference type="SAM" id="SignalP"/>
    </source>
</evidence>
<feature type="signal peptide" evidence="1">
    <location>
        <begin position="1"/>
        <end position="24"/>
    </location>
</feature>
<keyword evidence="1" id="KW-0732">Signal</keyword>
<reference evidence="2" key="1">
    <citation type="journal article" date="2023" name="G3 (Bethesda)">
        <title>A reference genome for the long-term kleptoplast-retaining sea slug Elysia crispata morphotype clarki.</title>
        <authorList>
            <person name="Eastman K.E."/>
            <person name="Pendleton A.L."/>
            <person name="Shaikh M.A."/>
            <person name="Suttiyut T."/>
            <person name="Ogas R."/>
            <person name="Tomko P."/>
            <person name="Gavelis G."/>
            <person name="Widhalm J.R."/>
            <person name="Wisecaver J.H."/>
        </authorList>
    </citation>
    <scope>NUCLEOTIDE SEQUENCE</scope>
    <source>
        <strain evidence="2">ECLA1</strain>
    </source>
</reference>
<proteinExistence type="predicted"/>
<protein>
    <recommendedName>
        <fullName evidence="4">Secreted protein</fullName>
    </recommendedName>
</protein>
<accession>A0AAE0ZTS7</accession>
<dbReference type="AlphaFoldDB" id="A0AAE0ZTS7"/>
<evidence type="ECO:0008006" key="4">
    <source>
        <dbReference type="Google" id="ProtNLM"/>
    </source>
</evidence>
<name>A0AAE0ZTS7_9GAST</name>
<feature type="chain" id="PRO_5041968911" description="Secreted protein" evidence="1">
    <location>
        <begin position="25"/>
        <end position="135"/>
    </location>
</feature>
<comment type="caution">
    <text evidence="2">The sequence shown here is derived from an EMBL/GenBank/DDBJ whole genome shotgun (WGS) entry which is preliminary data.</text>
</comment>
<evidence type="ECO:0000313" key="2">
    <source>
        <dbReference type="EMBL" id="KAK3775252.1"/>
    </source>
</evidence>
<organism evidence="2 3">
    <name type="scientific">Elysia crispata</name>
    <name type="common">lettuce slug</name>
    <dbReference type="NCBI Taxonomy" id="231223"/>
    <lineage>
        <taxon>Eukaryota</taxon>
        <taxon>Metazoa</taxon>
        <taxon>Spiralia</taxon>
        <taxon>Lophotrochozoa</taxon>
        <taxon>Mollusca</taxon>
        <taxon>Gastropoda</taxon>
        <taxon>Heterobranchia</taxon>
        <taxon>Euthyneura</taxon>
        <taxon>Panpulmonata</taxon>
        <taxon>Sacoglossa</taxon>
        <taxon>Placobranchoidea</taxon>
        <taxon>Plakobranchidae</taxon>
        <taxon>Elysia</taxon>
    </lineage>
</organism>
<keyword evidence="3" id="KW-1185">Reference proteome</keyword>
<dbReference type="EMBL" id="JAWDGP010003346">
    <property type="protein sequence ID" value="KAK3775252.1"/>
    <property type="molecule type" value="Genomic_DNA"/>
</dbReference>
<sequence>MGAMKKKSMHMNNVLLVMCIVISGFPLVPPDVVMRVGATNENLLQEQLPVSPVNTNIALGQLMRRGLTATRVTSPRLSSVRAACSSGGSRAVETFTLMVRRLSTCPVVSEAPRELTAGWTLSVRFNVKSHSMFRA</sequence>
<dbReference type="Proteomes" id="UP001283361">
    <property type="component" value="Unassembled WGS sequence"/>
</dbReference>
<gene>
    <name evidence="2" type="ORF">RRG08_044928</name>
</gene>
<evidence type="ECO:0000313" key="3">
    <source>
        <dbReference type="Proteomes" id="UP001283361"/>
    </source>
</evidence>